<reference evidence="3" key="1">
    <citation type="journal article" date="2019" name="Int. J. Syst. Evol. Microbiol.">
        <title>The Global Catalogue of Microorganisms (GCM) 10K type strain sequencing project: providing services to taxonomists for standard genome sequencing and annotation.</title>
        <authorList>
            <consortium name="The Broad Institute Genomics Platform"/>
            <consortium name="The Broad Institute Genome Sequencing Center for Infectious Disease"/>
            <person name="Wu L."/>
            <person name="Ma J."/>
        </authorList>
    </citation>
    <scope>NUCLEOTIDE SEQUENCE [LARGE SCALE GENOMIC DNA]</scope>
    <source>
        <strain evidence="3">JCM 16918</strain>
    </source>
</reference>
<dbReference type="RefSeq" id="WP_189054375.1">
    <property type="nucleotide sequence ID" value="NZ_BMOR01000002.1"/>
</dbReference>
<proteinExistence type="predicted"/>
<dbReference type="EMBL" id="BMOR01000002">
    <property type="protein sequence ID" value="GGN32211.1"/>
    <property type="molecule type" value="Genomic_DNA"/>
</dbReference>
<dbReference type="Proteomes" id="UP000645517">
    <property type="component" value="Unassembled WGS sequence"/>
</dbReference>
<name>A0ABQ2IVJ4_9DEIO</name>
<gene>
    <name evidence="2" type="ORF">GCM10010842_08680</name>
</gene>
<comment type="caution">
    <text evidence="2">The sequence shown here is derived from an EMBL/GenBank/DDBJ whole genome shotgun (WGS) entry which is preliminary data.</text>
</comment>
<evidence type="ECO:0008006" key="4">
    <source>
        <dbReference type="Google" id="ProtNLM"/>
    </source>
</evidence>
<evidence type="ECO:0000256" key="1">
    <source>
        <dbReference type="SAM" id="Phobius"/>
    </source>
</evidence>
<protein>
    <recommendedName>
        <fullName evidence="4">Transmembrane protein</fullName>
    </recommendedName>
</protein>
<evidence type="ECO:0000313" key="2">
    <source>
        <dbReference type="EMBL" id="GGN32211.1"/>
    </source>
</evidence>
<keyword evidence="1" id="KW-0472">Membrane</keyword>
<sequence>MTAWLGLLALIAYAYGLGAAAVVVWRYYRGWLRWAPGVATLTYYGLALFIARPPAYQAVLDGVPYPMGDALRSCASAIAFGLSLLLITRLLQRAEGEK</sequence>
<accession>A0ABQ2IVJ4</accession>
<keyword evidence="1" id="KW-1133">Transmembrane helix</keyword>
<keyword evidence="1" id="KW-0812">Transmembrane</keyword>
<feature type="transmembrane region" description="Helical" evidence="1">
    <location>
        <begin position="6"/>
        <end position="25"/>
    </location>
</feature>
<feature type="transmembrane region" description="Helical" evidence="1">
    <location>
        <begin position="70"/>
        <end position="91"/>
    </location>
</feature>
<organism evidence="2 3">
    <name type="scientific">Deinococcus daejeonensis</name>
    <dbReference type="NCBI Taxonomy" id="1007098"/>
    <lineage>
        <taxon>Bacteria</taxon>
        <taxon>Thermotogati</taxon>
        <taxon>Deinococcota</taxon>
        <taxon>Deinococci</taxon>
        <taxon>Deinococcales</taxon>
        <taxon>Deinococcaceae</taxon>
        <taxon>Deinococcus</taxon>
    </lineage>
</organism>
<feature type="transmembrane region" description="Helical" evidence="1">
    <location>
        <begin position="32"/>
        <end position="50"/>
    </location>
</feature>
<evidence type="ECO:0000313" key="3">
    <source>
        <dbReference type="Proteomes" id="UP000645517"/>
    </source>
</evidence>
<keyword evidence="3" id="KW-1185">Reference proteome</keyword>